<dbReference type="Pfam" id="PF12710">
    <property type="entry name" value="HAD"/>
    <property type="match status" value="1"/>
</dbReference>
<dbReference type="Gene3D" id="3.40.50.1000">
    <property type="entry name" value="HAD superfamily/HAD-like"/>
    <property type="match status" value="1"/>
</dbReference>
<evidence type="ECO:0000313" key="6">
    <source>
        <dbReference type="Proteomes" id="UP000216533"/>
    </source>
</evidence>
<keyword evidence="2" id="KW-0444">Lipid biosynthesis</keyword>
<evidence type="ECO:0000256" key="3">
    <source>
        <dbReference type="ARBA" id="ARBA00023098"/>
    </source>
</evidence>
<dbReference type="PANTHER" id="PTHR11011">
    <property type="entry name" value="MALE STERILITY PROTEIN 2-RELATED"/>
    <property type="match status" value="1"/>
</dbReference>
<dbReference type="InterPro" id="IPR023214">
    <property type="entry name" value="HAD_sf"/>
</dbReference>
<accession>A0A255E531</accession>
<dbReference type="PANTHER" id="PTHR11011:SF45">
    <property type="entry name" value="FATTY ACYL-COA REDUCTASE CG8306-RELATED"/>
    <property type="match status" value="1"/>
</dbReference>
<dbReference type="Gene3D" id="1.20.1440.100">
    <property type="entry name" value="SG protein - dephosphorylation function"/>
    <property type="match status" value="1"/>
</dbReference>
<dbReference type="InterPro" id="IPR033640">
    <property type="entry name" value="FAR_C"/>
</dbReference>
<evidence type="ECO:0000313" key="5">
    <source>
        <dbReference type="EMBL" id="OYN86688.1"/>
    </source>
</evidence>
<organism evidence="5 6">
    <name type="scientific">Parenemella sanctibonifatiensis</name>
    <dbReference type="NCBI Taxonomy" id="2016505"/>
    <lineage>
        <taxon>Bacteria</taxon>
        <taxon>Bacillati</taxon>
        <taxon>Actinomycetota</taxon>
        <taxon>Actinomycetes</taxon>
        <taxon>Propionibacteriales</taxon>
        <taxon>Propionibacteriaceae</taxon>
        <taxon>Parenemella</taxon>
    </lineage>
</organism>
<comment type="similarity">
    <text evidence="1">Belongs to the fatty acyl-CoA reductase family.</text>
</comment>
<dbReference type="AlphaFoldDB" id="A0A255E531"/>
<feature type="domain" description="Thioester reductase (TE)" evidence="4">
    <location>
        <begin position="33"/>
        <end position="352"/>
    </location>
</feature>
<gene>
    <name evidence="5" type="ORF">CGZ92_09440</name>
</gene>
<dbReference type="InterPro" id="IPR006385">
    <property type="entry name" value="HAD_hydro_SerB1"/>
</dbReference>
<evidence type="ECO:0000256" key="2">
    <source>
        <dbReference type="ARBA" id="ARBA00022516"/>
    </source>
</evidence>
<dbReference type="EMBL" id="NMVI01000018">
    <property type="protein sequence ID" value="OYN86688.1"/>
    <property type="molecule type" value="Genomic_DNA"/>
</dbReference>
<dbReference type="SUPFAM" id="SSF56784">
    <property type="entry name" value="HAD-like"/>
    <property type="match status" value="1"/>
</dbReference>
<sequence length="791" mass="87508">MTPDASEAPSTLPSTPPLQGRLKDLLADNHLVLTGVTGFIGEQLLWKILTELPTTTTHVLVRPKAEQTAEDRVAELLAKPIFADVVQAAGSIEALLGDRVRVLSGDLPDVPALPPELDVVIHCAGDVSFDPPVDHAFRTNVLGTKALMRAMRDAVSDDSGNLVKVPHYLHVSTAFTAGRRRGPIPESSHPHEVDYQHETEAALQLAEATEDRSRSSEVLVELRRRAQRDYRRAGFLTTAAETERLRQEWVNDELVTAGTERARSLGWTDAYTFAKAMAERAVEELGADIRVSVVRPAIVESSLKHPFPGWIEGFKMAEPIILAYGKGQLPEFPASPDAAIDIVPCDHVVNAIIAVAATTPEIGEPEYYHVASGARNRLTYRGVYGHVQAYYREHPLRPNVKLPTWKFPGATPVERALNVGERLQKIGLTALRVAPRTRQSLGLGLKLTKQGRQLGFLRRYLDLYGEYLRAELHFLDDRMLALHRNLHPEDVESFGFDTASFDWAHYMQEVHIPAISAPVQERDAARRHAGKPSTWVELADAPAAGQAPVLAIFDLDGTVLRTNVIETYLWSKLPDLSLLGKMRELADLTVRLPLLLDTERRDRGDFLRAVYRRYAGTDMAELEAYVDEQMAPHILGRLAPEAEQRIKEHRDAGHVTVLLTGAISVLTRPLAPLFDVISAAELEVDEDGIATGFLSQPALVGESRVAWLQQLAQQRGADLAESSAYADAMVDLPLLEAVGHPVAVNPDLDLFLAAQDRGWTTQEWHAGSRIPAWRMPAKPRASLLRRKPAYR</sequence>
<dbReference type="InterPro" id="IPR026055">
    <property type="entry name" value="FAR"/>
</dbReference>
<keyword evidence="3" id="KW-0443">Lipid metabolism</keyword>
<dbReference type="Pfam" id="PF07993">
    <property type="entry name" value="NAD_binding_4"/>
    <property type="match status" value="1"/>
</dbReference>
<dbReference type="Proteomes" id="UP000216533">
    <property type="component" value="Unassembled WGS sequence"/>
</dbReference>
<dbReference type="InterPro" id="IPR013120">
    <property type="entry name" value="FAR_NAD-bd"/>
</dbReference>
<dbReference type="NCBIfam" id="TIGR01488">
    <property type="entry name" value="HAD-SF-IB"/>
    <property type="match status" value="1"/>
</dbReference>
<evidence type="ECO:0000256" key="1">
    <source>
        <dbReference type="ARBA" id="ARBA00005928"/>
    </source>
</evidence>
<name>A0A255E531_9ACTN</name>
<dbReference type="SUPFAM" id="SSF51735">
    <property type="entry name" value="NAD(P)-binding Rossmann-fold domains"/>
    <property type="match status" value="1"/>
</dbReference>
<evidence type="ECO:0000259" key="4">
    <source>
        <dbReference type="Pfam" id="PF07993"/>
    </source>
</evidence>
<proteinExistence type="inferred from homology"/>
<dbReference type="Gene3D" id="3.40.50.720">
    <property type="entry name" value="NAD(P)-binding Rossmann-like Domain"/>
    <property type="match status" value="1"/>
</dbReference>
<dbReference type="CDD" id="cd09071">
    <property type="entry name" value="FAR_C"/>
    <property type="match status" value="1"/>
</dbReference>
<dbReference type="InterPro" id="IPR036291">
    <property type="entry name" value="NAD(P)-bd_dom_sf"/>
</dbReference>
<dbReference type="NCBIfam" id="TIGR01490">
    <property type="entry name" value="HAD-SF-IB-hyp1"/>
    <property type="match status" value="1"/>
</dbReference>
<dbReference type="GO" id="GO:0010345">
    <property type="term" value="P:suberin biosynthetic process"/>
    <property type="evidence" value="ECO:0007669"/>
    <property type="project" value="TreeGrafter"/>
</dbReference>
<comment type="caution">
    <text evidence="5">The sequence shown here is derived from an EMBL/GenBank/DDBJ whole genome shotgun (WGS) entry which is preliminary data.</text>
</comment>
<dbReference type="InterPro" id="IPR036412">
    <property type="entry name" value="HAD-like_sf"/>
</dbReference>
<reference evidence="5 6" key="1">
    <citation type="submission" date="2017-07" db="EMBL/GenBank/DDBJ databases">
        <title>Draft whole genome sequences of clinical Proprionibacteriaceae strains.</title>
        <authorList>
            <person name="Bernier A.-M."/>
            <person name="Bernard K."/>
            <person name="Domingo M.-C."/>
        </authorList>
    </citation>
    <scope>NUCLEOTIDE SEQUENCE [LARGE SCALE GENOMIC DNA]</scope>
    <source>
        <strain evidence="5 6">NML 160184</strain>
    </source>
</reference>
<dbReference type="GO" id="GO:0080019">
    <property type="term" value="F:alcohol-forming very long-chain fatty acyl-CoA reductase activity"/>
    <property type="evidence" value="ECO:0007669"/>
    <property type="project" value="InterPro"/>
</dbReference>
<protein>
    <submittedName>
        <fullName evidence="5">Haloacid dehalogenase</fullName>
    </submittedName>
</protein>
<dbReference type="GO" id="GO:0035336">
    <property type="term" value="P:long-chain fatty-acyl-CoA metabolic process"/>
    <property type="evidence" value="ECO:0007669"/>
    <property type="project" value="TreeGrafter"/>
</dbReference>